<protein>
    <submittedName>
        <fullName evidence="1">Uncharacterized protein</fullName>
    </submittedName>
</protein>
<keyword evidence="2" id="KW-1185">Reference proteome</keyword>
<sequence length="50" mass="5338">MLQFVLEFATTKPSSVSPAEDLKPTSPTLATTFIASGPPYTSPLHRAVPH</sequence>
<comment type="caution">
    <text evidence="1">The sequence shown here is derived from an EMBL/GenBank/DDBJ whole genome shotgun (WGS) entry which is preliminary data.</text>
</comment>
<accession>A0A5J5D812</accession>
<proteinExistence type="predicted"/>
<dbReference type="AlphaFoldDB" id="A0A5J5D812"/>
<name>A0A5J5D812_9PERO</name>
<evidence type="ECO:0000313" key="1">
    <source>
        <dbReference type="EMBL" id="KAA8589173.1"/>
    </source>
</evidence>
<dbReference type="EMBL" id="VOFY01000010">
    <property type="protein sequence ID" value="KAA8589173.1"/>
    <property type="molecule type" value="Genomic_DNA"/>
</dbReference>
<reference evidence="1 2" key="1">
    <citation type="submission" date="2019-08" db="EMBL/GenBank/DDBJ databases">
        <title>A chromosome-level genome assembly, high-density linkage maps, and genome scans reveal the genomic architecture of hybrid incompatibilities underlying speciation via character displacement in darters (Percidae: Etheostominae).</title>
        <authorList>
            <person name="Moran R.L."/>
            <person name="Catchen J.M."/>
            <person name="Fuller R.C."/>
        </authorList>
    </citation>
    <scope>NUCLEOTIDE SEQUENCE [LARGE SCALE GENOMIC DNA]</scope>
    <source>
        <strain evidence="1">EspeVRDwgs_2016</strain>
        <tissue evidence="1">Muscle</tissue>
    </source>
</reference>
<evidence type="ECO:0000313" key="2">
    <source>
        <dbReference type="Proteomes" id="UP000327493"/>
    </source>
</evidence>
<gene>
    <name evidence="1" type="ORF">FQN60_010518</name>
</gene>
<organism evidence="1 2">
    <name type="scientific">Etheostoma spectabile</name>
    <name type="common">orangethroat darter</name>
    <dbReference type="NCBI Taxonomy" id="54343"/>
    <lineage>
        <taxon>Eukaryota</taxon>
        <taxon>Metazoa</taxon>
        <taxon>Chordata</taxon>
        <taxon>Craniata</taxon>
        <taxon>Vertebrata</taxon>
        <taxon>Euteleostomi</taxon>
        <taxon>Actinopterygii</taxon>
        <taxon>Neopterygii</taxon>
        <taxon>Teleostei</taxon>
        <taxon>Neoteleostei</taxon>
        <taxon>Acanthomorphata</taxon>
        <taxon>Eupercaria</taxon>
        <taxon>Perciformes</taxon>
        <taxon>Percoidei</taxon>
        <taxon>Percidae</taxon>
        <taxon>Etheostomatinae</taxon>
        <taxon>Etheostoma</taxon>
    </lineage>
</organism>
<dbReference type="Proteomes" id="UP000327493">
    <property type="component" value="Chromosome 10"/>
</dbReference>